<sequence>MNVLLEAAFGRHDTCLLRDSSCRCFVQASSPLAHNHRWKIPLLARQPFRGGTANRSRLPLLHLEAQQRRARTVPRAQIEGLDEPIADYGVLTQKMQDLAAEVQGQLEGTSIYLVGMMGSGKSTVGRLVASALKYPFLDSDTLIEQLAGCTIADIFREEGEESFRELESQVLQELMPFKAVVVSTGGGAVVKRQNWGYMQHGVVVWLTGSPELLSRRALRDGTASRPLLSQNNGETPQAADEYTAAVARMKNILSERHHAYAMADLQIPLETSPSDPGDVGAAPAVVAYRLLKAMSDRLKRDATEREAAKDFEIKQSGELPESMRIMPSREESSSIERSE</sequence>
<evidence type="ECO:0000256" key="10">
    <source>
        <dbReference type="ARBA" id="ARBA00022840"/>
    </source>
</evidence>
<evidence type="ECO:0000256" key="11">
    <source>
        <dbReference type="ARBA" id="ARBA00023141"/>
    </source>
</evidence>
<dbReference type="GO" id="GO:0005829">
    <property type="term" value="C:cytosol"/>
    <property type="evidence" value="ECO:0007669"/>
    <property type="project" value="TreeGrafter"/>
</dbReference>
<dbReference type="InterPro" id="IPR023000">
    <property type="entry name" value="Shikimate_kinase_CS"/>
</dbReference>
<comment type="caution">
    <text evidence="14">The sequence shown here is derived from an EMBL/GenBank/DDBJ whole genome shotgun (WGS) entry which is preliminary data.</text>
</comment>
<comment type="catalytic activity">
    <reaction evidence="12">
        <text>shikimate + ATP = 3-phosphoshikimate + ADP + H(+)</text>
        <dbReference type="Rhea" id="RHEA:13121"/>
        <dbReference type="ChEBI" id="CHEBI:15378"/>
        <dbReference type="ChEBI" id="CHEBI:30616"/>
        <dbReference type="ChEBI" id="CHEBI:36208"/>
        <dbReference type="ChEBI" id="CHEBI:145989"/>
        <dbReference type="ChEBI" id="CHEBI:456216"/>
        <dbReference type="EC" id="2.7.1.71"/>
    </reaction>
</comment>
<evidence type="ECO:0000256" key="4">
    <source>
        <dbReference type="ARBA" id="ARBA00006997"/>
    </source>
</evidence>
<keyword evidence="8" id="KW-0547">Nucleotide-binding</keyword>
<dbReference type="SUPFAM" id="SSF52540">
    <property type="entry name" value="P-loop containing nucleoside triphosphate hydrolases"/>
    <property type="match status" value="1"/>
</dbReference>
<protein>
    <recommendedName>
        <fullName evidence="5">shikimate kinase</fullName>
        <ecNumber evidence="5">2.7.1.71</ecNumber>
    </recommendedName>
</protein>
<evidence type="ECO:0000256" key="12">
    <source>
        <dbReference type="ARBA" id="ARBA00048567"/>
    </source>
</evidence>
<dbReference type="CDD" id="cd00464">
    <property type="entry name" value="SK"/>
    <property type="match status" value="1"/>
</dbReference>
<evidence type="ECO:0000256" key="5">
    <source>
        <dbReference type="ARBA" id="ARBA00012154"/>
    </source>
</evidence>
<dbReference type="AlphaFoldDB" id="A0AAV1IKS8"/>
<evidence type="ECO:0000256" key="2">
    <source>
        <dbReference type="ARBA" id="ARBA00004229"/>
    </source>
</evidence>
<dbReference type="GO" id="GO:0009073">
    <property type="term" value="P:aromatic amino acid family biosynthetic process"/>
    <property type="evidence" value="ECO:0007669"/>
    <property type="project" value="UniProtKB-KW"/>
</dbReference>
<feature type="region of interest" description="Disordered" evidence="13">
    <location>
        <begin position="301"/>
        <end position="339"/>
    </location>
</feature>
<evidence type="ECO:0000256" key="3">
    <source>
        <dbReference type="ARBA" id="ARBA00004842"/>
    </source>
</evidence>
<keyword evidence="6" id="KW-0028">Amino-acid biosynthesis</keyword>
<evidence type="ECO:0000313" key="14">
    <source>
        <dbReference type="EMBL" id="CAK0787297.1"/>
    </source>
</evidence>
<feature type="compositionally biased region" description="Basic and acidic residues" evidence="13">
    <location>
        <begin position="327"/>
        <end position="339"/>
    </location>
</feature>
<proteinExistence type="inferred from homology"/>
<dbReference type="PROSITE" id="PS01128">
    <property type="entry name" value="SHIKIMATE_KINASE"/>
    <property type="match status" value="1"/>
</dbReference>
<feature type="compositionally biased region" description="Basic and acidic residues" evidence="13">
    <location>
        <begin position="301"/>
        <end position="315"/>
    </location>
</feature>
<keyword evidence="7" id="KW-0808">Transferase</keyword>
<dbReference type="GO" id="GO:0005524">
    <property type="term" value="F:ATP binding"/>
    <property type="evidence" value="ECO:0007669"/>
    <property type="project" value="UniProtKB-KW"/>
</dbReference>
<dbReference type="FunFam" id="3.40.50.300:FF:001033">
    <property type="entry name" value="Shikimate kinase 2, chloroplastic"/>
    <property type="match status" value="1"/>
</dbReference>
<dbReference type="InterPro" id="IPR027417">
    <property type="entry name" value="P-loop_NTPase"/>
</dbReference>
<dbReference type="Proteomes" id="UP001314263">
    <property type="component" value="Unassembled WGS sequence"/>
</dbReference>
<dbReference type="GO" id="GO:0009507">
    <property type="term" value="C:chloroplast"/>
    <property type="evidence" value="ECO:0007669"/>
    <property type="project" value="UniProtKB-SubCell"/>
</dbReference>
<comment type="similarity">
    <text evidence="4">Belongs to the shikimate kinase family.</text>
</comment>
<evidence type="ECO:0000256" key="7">
    <source>
        <dbReference type="ARBA" id="ARBA00022679"/>
    </source>
</evidence>
<gene>
    <name evidence="14" type="ORF">CVIRNUC_010515</name>
</gene>
<dbReference type="PRINTS" id="PR01100">
    <property type="entry name" value="SHIKIMTKNASE"/>
</dbReference>
<dbReference type="Pfam" id="PF01202">
    <property type="entry name" value="SKI"/>
    <property type="match status" value="1"/>
</dbReference>
<comment type="pathway">
    <text evidence="3">Metabolic intermediate biosynthesis; chorismate biosynthesis; chorismate from D-erythrose 4-phosphate and phosphoenolpyruvate: step 5/7.</text>
</comment>
<organism evidence="14 15">
    <name type="scientific">Coccomyxa viridis</name>
    <dbReference type="NCBI Taxonomy" id="1274662"/>
    <lineage>
        <taxon>Eukaryota</taxon>
        <taxon>Viridiplantae</taxon>
        <taxon>Chlorophyta</taxon>
        <taxon>core chlorophytes</taxon>
        <taxon>Trebouxiophyceae</taxon>
        <taxon>Trebouxiophyceae incertae sedis</taxon>
        <taxon>Coccomyxaceae</taxon>
        <taxon>Coccomyxa</taxon>
    </lineage>
</organism>
<keyword evidence="15" id="KW-1185">Reference proteome</keyword>
<comment type="subcellular location">
    <subcellularLocation>
        <location evidence="2">Plastid</location>
        <location evidence="2">Chloroplast</location>
    </subcellularLocation>
</comment>
<dbReference type="InterPro" id="IPR031322">
    <property type="entry name" value="Shikimate/glucono_kinase"/>
</dbReference>
<evidence type="ECO:0000256" key="6">
    <source>
        <dbReference type="ARBA" id="ARBA00022605"/>
    </source>
</evidence>
<evidence type="ECO:0000256" key="1">
    <source>
        <dbReference type="ARBA" id="ARBA00002641"/>
    </source>
</evidence>
<evidence type="ECO:0000256" key="13">
    <source>
        <dbReference type="SAM" id="MobiDB-lite"/>
    </source>
</evidence>
<dbReference type="HAMAP" id="MF_00109">
    <property type="entry name" value="Shikimate_kinase"/>
    <property type="match status" value="1"/>
</dbReference>
<name>A0AAV1IKS8_9CHLO</name>
<keyword evidence="9" id="KW-0418">Kinase</keyword>
<accession>A0AAV1IKS8</accession>
<keyword evidence="11" id="KW-0057">Aromatic amino acid biosynthesis</keyword>
<dbReference type="GO" id="GO:0004765">
    <property type="term" value="F:shikimate kinase activity"/>
    <property type="evidence" value="ECO:0007669"/>
    <property type="project" value="UniProtKB-EC"/>
</dbReference>
<dbReference type="Gene3D" id="3.40.50.300">
    <property type="entry name" value="P-loop containing nucleotide triphosphate hydrolases"/>
    <property type="match status" value="1"/>
</dbReference>
<evidence type="ECO:0000256" key="8">
    <source>
        <dbReference type="ARBA" id="ARBA00022741"/>
    </source>
</evidence>
<evidence type="ECO:0000256" key="9">
    <source>
        <dbReference type="ARBA" id="ARBA00022777"/>
    </source>
</evidence>
<comment type="function">
    <text evidence="1">Catalyzes the specific phosphorylation of the 3-hydroxyl group of shikimic acid using ATP as a cosubstrate.</text>
</comment>
<dbReference type="GO" id="GO:0008652">
    <property type="term" value="P:amino acid biosynthetic process"/>
    <property type="evidence" value="ECO:0007669"/>
    <property type="project" value="UniProtKB-KW"/>
</dbReference>
<dbReference type="PANTHER" id="PTHR21087">
    <property type="entry name" value="SHIKIMATE KINASE"/>
    <property type="match status" value="1"/>
</dbReference>
<reference evidence="14 15" key="1">
    <citation type="submission" date="2023-10" db="EMBL/GenBank/DDBJ databases">
        <authorList>
            <person name="Maclean D."/>
            <person name="Macfadyen A."/>
        </authorList>
    </citation>
    <scope>NUCLEOTIDE SEQUENCE [LARGE SCALE GENOMIC DNA]</scope>
</reference>
<dbReference type="InterPro" id="IPR000623">
    <property type="entry name" value="Shikimate_kinase/TSH1"/>
</dbReference>
<dbReference type="PANTHER" id="PTHR21087:SF16">
    <property type="entry name" value="SHIKIMATE KINASE 1, CHLOROPLASTIC"/>
    <property type="match status" value="1"/>
</dbReference>
<dbReference type="EMBL" id="CAUYUE010000016">
    <property type="protein sequence ID" value="CAK0787297.1"/>
    <property type="molecule type" value="Genomic_DNA"/>
</dbReference>
<dbReference type="EC" id="2.7.1.71" evidence="5"/>
<evidence type="ECO:0000313" key="15">
    <source>
        <dbReference type="Proteomes" id="UP001314263"/>
    </source>
</evidence>
<keyword evidence="10" id="KW-0067">ATP-binding</keyword>